<accession>A0A081K8T3</accession>
<evidence type="ECO:0008006" key="3">
    <source>
        <dbReference type="Google" id="ProtNLM"/>
    </source>
</evidence>
<dbReference type="Proteomes" id="UP000027997">
    <property type="component" value="Unassembled WGS sequence"/>
</dbReference>
<evidence type="ECO:0000313" key="2">
    <source>
        <dbReference type="Proteomes" id="UP000027997"/>
    </source>
</evidence>
<evidence type="ECO:0000313" key="1">
    <source>
        <dbReference type="EMBL" id="KEI70559.1"/>
    </source>
</evidence>
<dbReference type="Gene3D" id="3.20.20.140">
    <property type="entry name" value="Metal-dependent hydrolases"/>
    <property type="match status" value="2"/>
</dbReference>
<organism evidence="1 2">
    <name type="scientific">Endozoicomonas elysicola</name>
    <dbReference type="NCBI Taxonomy" id="305900"/>
    <lineage>
        <taxon>Bacteria</taxon>
        <taxon>Pseudomonadati</taxon>
        <taxon>Pseudomonadota</taxon>
        <taxon>Gammaproteobacteria</taxon>
        <taxon>Oceanospirillales</taxon>
        <taxon>Endozoicomonadaceae</taxon>
        <taxon>Endozoicomonas</taxon>
    </lineage>
</organism>
<dbReference type="SUPFAM" id="SSF51556">
    <property type="entry name" value="Metallo-dependent hydrolases"/>
    <property type="match status" value="1"/>
</dbReference>
<proteinExistence type="predicted"/>
<dbReference type="EMBL" id="JOJP01000001">
    <property type="protein sequence ID" value="KEI70559.1"/>
    <property type="molecule type" value="Genomic_DNA"/>
</dbReference>
<dbReference type="GO" id="GO:0005829">
    <property type="term" value="C:cytosol"/>
    <property type="evidence" value="ECO:0007669"/>
    <property type="project" value="TreeGrafter"/>
</dbReference>
<sequence length="544" mass="59896">MGTAPDNKNKLLLQNGLLIDGTGTPARKANVLMEQGRLWVLHPGEKVADAATIDCTDKVIAPGFIDVHSHMDYFAIENAPEHFDPFIAQGITTMVVGNCGFSPFGFKCNTPHQHLIENSLFKEGHGEITWHSFQGYQQRIQGHGCGPNLVSLVGHGVCRTSLNGFSADPLSSCQSHEMLVMLDEALSQGAAGISLGLQYKPGVFSSKEELRAVAQLVKKHDKVLTVHAKAYSSLSGTYPMNPFGKAHNLRAIDEMLDLARETDVRLQFSHLIFVGETTWGTLDEAIARFDKAIADGVDVKFDMFPYPFGATLLNTLLPEWVMANMPGILKKPLPMLRLRLEAWLAFRTLGLGYDCIQISDASCLAYEKYNGLFITEIASRVGKSPFEVMVDILDQSNAEARMIMHKYYGPQIVEKLMTHPAAMFMTDSWPEPSGVENAATFGAFPRFLQIARETGNISLETLIHRMTAQAAERFGIAERGCIRDGFVADVVVLDWQQVRDNTTRDLCDAPPSGIEHVFINGVPARLDGKKYTSAQTGECLAMSL</sequence>
<protein>
    <recommendedName>
        <fullName evidence="3">Amidohydrolase 3 domain-containing protein</fullName>
    </recommendedName>
</protein>
<dbReference type="InterPro" id="IPR011059">
    <property type="entry name" value="Metal-dep_hydrolase_composite"/>
</dbReference>
<dbReference type="RefSeq" id="WP_034844106.1">
    <property type="nucleotide sequence ID" value="NZ_JOJP01000001.1"/>
</dbReference>
<name>A0A081K8T3_9GAMM</name>
<gene>
    <name evidence="1" type="ORF">GV64_07245</name>
</gene>
<comment type="caution">
    <text evidence="1">The sequence shown here is derived from an EMBL/GenBank/DDBJ whole genome shotgun (WGS) entry which is preliminary data.</text>
</comment>
<reference evidence="1 2" key="1">
    <citation type="submission" date="2014-06" db="EMBL/GenBank/DDBJ databases">
        <title>Whole Genome Sequences of Three Symbiotic Endozoicomonas Bacteria.</title>
        <authorList>
            <person name="Neave M.J."/>
            <person name="Apprill A."/>
            <person name="Voolstra C.R."/>
        </authorList>
    </citation>
    <scope>NUCLEOTIDE SEQUENCE [LARGE SCALE GENOMIC DNA]</scope>
    <source>
        <strain evidence="1 2">DSM 22380</strain>
    </source>
</reference>
<dbReference type="STRING" id="305900.GV64_07245"/>
<dbReference type="SUPFAM" id="SSF51338">
    <property type="entry name" value="Composite domain of metallo-dependent hydrolases"/>
    <property type="match status" value="2"/>
</dbReference>
<dbReference type="eggNOG" id="COG3653">
    <property type="taxonomic scope" value="Bacteria"/>
</dbReference>
<keyword evidence="2" id="KW-1185">Reference proteome</keyword>
<dbReference type="PANTHER" id="PTHR11647">
    <property type="entry name" value="HYDRANTOINASE/DIHYDROPYRIMIDINASE FAMILY MEMBER"/>
    <property type="match status" value="1"/>
</dbReference>
<dbReference type="AlphaFoldDB" id="A0A081K8T3"/>
<dbReference type="InterPro" id="IPR032466">
    <property type="entry name" value="Metal_Hydrolase"/>
</dbReference>
<dbReference type="GO" id="GO:0016812">
    <property type="term" value="F:hydrolase activity, acting on carbon-nitrogen (but not peptide) bonds, in cyclic amides"/>
    <property type="evidence" value="ECO:0007669"/>
    <property type="project" value="TreeGrafter"/>
</dbReference>
<dbReference type="PANTHER" id="PTHR11647:SF1">
    <property type="entry name" value="COLLAPSIN RESPONSE MEDIATOR PROTEIN"/>
    <property type="match status" value="1"/>
</dbReference>
<dbReference type="InterPro" id="IPR050378">
    <property type="entry name" value="Metallo-dep_Hydrolases_sf"/>
</dbReference>